<name>A0A2I0UZR6_9BACI</name>
<dbReference type="PANTHER" id="PTHR48094">
    <property type="entry name" value="PROTEIN/NUCLEIC ACID DEGLYCASE DJ-1-RELATED"/>
    <property type="match status" value="1"/>
</dbReference>
<dbReference type="PANTHER" id="PTHR48094:SF5">
    <property type="entry name" value="PROTEIN DJ-1 HOMOLOG"/>
    <property type="match status" value="1"/>
</dbReference>
<dbReference type="InterPro" id="IPR050325">
    <property type="entry name" value="Prot/Nucl_acid_deglycase"/>
</dbReference>
<reference evidence="2 3" key="1">
    <citation type="submission" date="2017-10" db="EMBL/GenBank/DDBJ databases">
        <title>Draft genome of Lysinibacillus fusiformis strain Juneja, a laboratory-derived pathogen of Drosophila melanogaster.</title>
        <authorList>
            <person name="Smith B.R."/>
            <person name="Unckless R.L."/>
        </authorList>
    </citation>
    <scope>NUCLEOTIDE SEQUENCE [LARGE SCALE GENOMIC DNA]</scope>
    <source>
        <strain evidence="2 3">Juneja</strain>
    </source>
</reference>
<protein>
    <submittedName>
        <fullName evidence="2">DJ-1 family protein</fullName>
    </submittedName>
</protein>
<gene>
    <name evidence="2" type="ORF">CRI88_12760</name>
</gene>
<evidence type="ECO:0000313" key="3">
    <source>
        <dbReference type="Proteomes" id="UP000234956"/>
    </source>
</evidence>
<dbReference type="EMBL" id="PDFK01000003">
    <property type="protein sequence ID" value="PKU51567.1"/>
    <property type="molecule type" value="Genomic_DNA"/>
</dbReference>
<organism evidence="2 3">
    <name type="scientific">Lysinibacillus fusiformis</name>
    <dbReference type="NCBI Taxonomy" id="28031"/>
    <lineage>
        <taxon>Bacteria</taxon>
        <taxon>Bacillati</taxon>
        <taxon>Bacillota</taxon>
        <taxon>Bacilli</taxon>
        <taxon>Bacillales</taxon>
        <taxon>Bacillaceae</taxon>
        <taxon>Lysinibacillus</taxon>
    </lineage>
</organism>
<evidence type="ECO:0000259" key="1">
    <source>
        <dbReference type="Pfam" id="PF01965"/>
    </source>
</evidence>
<feature type="domain" description="DJ-1/PfpI" evidence="1">
    <location>
        <begin position="2"/>
        <end position="176"/>
    </location>
</feature>
<evidence type="ECO:0000313" key="2">
    <source>
        <dbReference type="EMBL" id="PKU51567.1"/>
    </source>
</evidence>
<dbReference type="Proteomes" id="UP000234956">
    <property type="component" value="Unassembled WGS sequence"/>
</dbReference>
<dbReference type="AlphaFoldDB" id="A0A2I0UZR6"/>
<dbReference type="Gene3D" id="3.40.50.880">
    <property type="match status" value="1"/>
</dbReference>
<dbReference type="Pfam" id="PF01965">
    <property type="entry name" value="DJ-1_PfpI"/>
    <property type="match status" value="1"/>
</dbReference>
<dbReference type="CDD" id="cd03135">
    <property type="entry name" value="GATase1_DJ-1"/>
    <property type="match status" value="1"/>
</dbReference>
<dbReference type="SUPFAM" id="SSF52317">
    <property type="entry name" value="Class I glutamine amidotransferase-like"/>
    <property type="match status" value="1"/>
</dbReference>
<dbReference type="InterPro" id="IPR029062">
    <property type="entry name" value="Class_I_gatase-like"/>
</dbReference>
<proteinExistence type="predicted"/>
<comment type="caution">
    <text evidence="2">The sequence shown here is derived from an EMBL/GenBank/DDBJ whole genome shotgun (WGS) entry which is preliminary data.</text>
</comment>
<accession>A0A2I0UZR6</accession>
<dbReference type="InterPro" id="IPR002818">
    <property type="entry name" value="DJ-1/PfpI"/>
</dbReference>
<dbReference type="RefSeq" id="WP_036120893.1">
    <property type="nucleotide sequence ID" value="NZ_JAZBNI010000002.1"/>
</dbReference>
<sequence length="194" mass="21667">MKKILLLLANGFEAVEASVFTDVLGWNKWEGDESTEVITVGLHKQLQCTWNFSVIPEKLLHEIDLKDFDALAIPGGFEEAGFYEDAFSEEFQTVVRHFDEQKKPIATICVASLILGHSGILQNKKATTYNHPTSKRLEQLQSYGANVANERIVYTEHIITSSNPGTAFDVAFGLLEMLTSPDNTLKVKDLMGFK</sequence>
<dbReference type="GO" id="GO:0005737">
    <property type="term" value="C:cytoplasm"/>
    <property type="evidence" value="ECO:0007669"/>
    <property type="project" value="TreeGrafter"/>
</dbReference>